<dbReference type="FunFam" id="1.10.238.10:FF:000001">
    <property type="entry name" value="Calmodulin 1"/>
    <property type="match status" value="1"/>
</dbReference>
<dbReference type="InterPro" id="IPR011992">
    <property type="entry name" value="EF-hand-dom_pair"/>
</dbReference>
<dbReference type="InterPro" id="IPR002048">
    <property type="entry name" value="EF_hand_dom"/>
</dbReference>
<comment type="caution">
    <text evidence="8">The sequence shown here is derived from an EMBL/GenBank/DDBJ whole genome shotgun (WGS) entry which is preliminary data.</text>
</comment>
<dbReference type="EMBL" id="CAJOBD010001777">
    <property type="protein sequence ID" value="CAF3830972.1"/>
    <property type="molecule type" value="Genomic_DNA"/>
</dbReference>
<dbReference type="Proteomes" id="UP000663889">
    <property type="component" value="Unassembled WGS sequence"/>
</dbReference>
<dbReference type="Proteomes" id="UP000663870">
    <property type="component" value="Unassembled WGS sequence"/>
</dbReference>
<dbReference type="InterPro" id="IPR050230">
    <property type="entry name" value="CALM/Myosin/TropC-like"/>
</dbReference>
<evidence type="ECO:0000256" key="2">
    <source>
        <dbReference type="ARBA" id="ARBA00022837"/>
    </source>
</evidence>
<dbReference type="CDD" id="cd00051">
    <property type="entry name" value="EFh"/>
    <property type="match status" value="1"/>
</dbReference>
<evidence type="ECO:0000313" key="10">
    <source>
        <dbReference type="EMBL" id="CAF3676054.1"/>
    </source>
</evidence>
<accession>A0A814PNA9</accession>
<name>A0A814PNA9_9BILA</name>
<dbReference type="EMBL" id="CAJNOL010000356">
    <property type="protein sequence ID" value="CAF1025358.1"/>
    <property type="molecule type" value="Genomic_DNA"/>
</dbReference>
<evidence type="ECO:0000313" key="4">
    <source>
        <dbReference type="EMBL" id="CAF0827990.1"/>
    </source>
</evidence>
<dbReference type="Pfam" id="PF13499">
    <property type="entry name" value="EF-hand_7"/>
    <property type="match status" value="1"/>
</dbReference>
<keyword evidence="2" id="KW-0106">Calcium</keyword>
<evidence type="ECO:0000313" key="6">
    <source>
        <dbReference type="EMBL" id="CAF1025358.1"/>
    </source>
</evidence>
<dbReference type="Proteomes" id="UP000663854">
    <property type="component" value="Unassembled WGS sequence"/>
</dbReference>
<dbReference type="SUPFAM" id="SSF47473">
    <property type="entry name" value="EF-hand"/>
    <property type="match status" value="1"/>
</dbReference>
<keyword evidence="12" id="KW-1185">Reference proteome</keyword>
<evidence type="ECO:0000313" key="12">
    <source>
        <dbReference type="Proteomes" id="UP000663870"/>
    </source>
</evidence>
<dbReference type="OrthoDB" id="418595at2759"/>
<dbReference type="PROSITE" id="PS00018">
    <property type="entry name" value="EF_HAND_1"/>
    <property type="match status" value="2"/>
</dbReference>
<reference evidence="8" key="1">
    <citation type="submission" date="2021-02" db="EMBL/GenBank/DDBJ databases">
        <authorList>
            <person name="Nowell W R."/>
        </authorList>
    </citation>
    <scope>NUCLEOTIDE SEQUENCE</scope>
</reference>
<evidence type="ECO:0000313" key="7">
    <source>
        <dbReference type="EMBL" id="CAF1026564.1"/>
    </source>
</evidence>
<dbReference type="EMBL" id="CAJNOO010000147">
    <property type="protein sequence ID" value="CAF0827990.1"/>
    <property type="molecule type" value="Genomic_DNA"/>
</dbReference>
<dbReference type="EMBL" id="CAJOAX010001008">
    <property type="protein sequence ID" value="CAF3676054.1"/>
    <property type="molecule type" value="Genomic_DNA"/>
</dbReference>
<dbReference type="PANTHER" id="PTHR23048">
    <property type="entry name" value="MYOSIN LIGHT CHAIN 1, 3"/>
    <property type="match status" value="1"/>
</dbReference>
<dbReference type="Proteomes" id="UP000663882">
    <property type="component" value="Unassembled WGS sequence"/>
</dbReference>
<dbReference type="Proteomes" id="UP000663823">
    <property type="component" value="Unassembled WGS sequence"/>
</dbReference>
<dbReference type="SMART" id="SM00054">
    <property type="entry name" value="EFh"/>
    <property type="match status" value="4"/>
</dbReference>
<evidence type="ECO:0000313" key="5">
    <source>
        <dbReference type="EMBL" id="CAF0889191.1"/>
    </source>
</evidence>
<dbReference type="AlphaFoldDB" id="A0A814PNA9"/>
<dbReference type="Proteomes" id="UP000663864">
    <property type="component" value="Unassembled WGS sequence"/>
</dbReference>
<dbReference type="Proteomes" id="UP000663836">
    <property type="component" value="Unassembled WGS sequence"/>
</dbReference>
<dbReference type="InterPro" id="IPR018247">
    <property type="entry name" value="EF_Hand_1_Ca_BS"/>
</dbReference>
<dbReference type="PANTHER" id="PTHR23048:SF0">
    <property type="entry name" value="CALMODULIN LIKE 3"/>
    <property type="match status" value="1"/>
</dbReference>
<evidence type="ECO:0000313" key="9">
    <source>
        <dbReference type="EMBL" id="CAF1277905.1"/>
    </source>
</evidence>
<evidence type="ECO:0000313" key="11">
    <source>
        <dbReference type="EMBL" id="CAF3830972.1"/>
    </source>
</evidence>
<dbReference type="EMBL" id="CAJNOT010002040">
    <property type="protein sequence ID" value="CAF1277905.1"/>
    <property type="molecule type" value="Genomic_DNA"/>
</dbReference>
<dbReference type="GO" id="GO:0016460">
    <property type="term" value="C:myosin II complex"/>
    <property type="evidence" value="ECO:0007669"/>
    <property type="project" value="TreeGrafter"/>
</dbReference>
<sequence>MNNTNKNESADTTRVQNLALSNELSEEKVQDFQAAFSLMDSQSKGYVCPNDIVRVAQAADMTFAENEAELLVGSADEDHSGGLDMREFISIMTTHVNPQDLEEELRQTFRVFDKDGNGTINANELKRFVRLWDSELTEDEANDMINQADPDNTGSINYKDFVEFLLHK</sequence>
<gene>
    <name evidence="11" type="ORF">JBS370_LOCUS17053</name>
    <name evidence="6" type="ORF">JXQ802_LOCUS15369</name>
    <name evidence="7" type="ORF">JXQ802_LOCUS15431</name>
    <name evidence="10" type="ORF">OTI717_LOCUS10898</name>
    <name evidence="5" type="ORF">PYM288_LOCUS8940</name>
    <name evidence="4" type="ORF">RFH988_LOCUS5285</name>
    <name evidence="8" type="ORF">SEV965_LOCUS16251</name>
    <name evidence="9" type="ORF">ZHD862_LOCUS26771</name>
</gene>
<dbReference type="Gene3D" id="1.10.238.10">
    <property type="entry name" value="EF-hand"/>
    <property type="match status" value="2"/>
</dbReference>
<evidence type="ECO:0000313" key="8">
    <source>
        <dbReference type="EMBL" id="CAF1108447.1"/>
    </source>
</evidence>
<dbReference type="GO" id="GO:0005509">
    <property type="term" value="F:calcium ion binding"/>
    <property type="evidence" value="ECO:0007669"/>
    <property type="project" value="InterPro"/>
</dbReference>
<protein>
    <recommendedName>
        <fullName evidence="3">EF-hand domain-containing protein</fullName>
    </recommendedName>
</protein>
<dbReference type="EMBL" id="CAJNOU010000882">
    <property type="protein sequence ID" value="CAF1108447.1"/>
    <property type="molecule type" value="Genomic_DNA"/>
</dbReference>
<evidence type="ECO:0000256" key="1">
    <source>
        <dbReference type="ARBA" id="ARBA00022737"/>
    </source>
</evidence>
<dbReference type="EMBL" id="CAJNOL010000358">
    <property type="protein sequence ID" value="CAF1026564.1"/>
    <property type="molecule type" value="Genomic_DNA"/>
</dbReference>
<feature type="domain" description="EF-hand" evidence="3">
    <location>
        <begin position="136"/>
        <end position="168"/>
    </location>
</feature>
<dbReference type="EMBL" id="CAJNOH010000124">
    <property type="protein sequence ID" value="CAF0889191.1"/>
    <property type="molecule type" value="Genomic_DNA"/>
</dbReference>
<feature type="domain" description="EF-hand" evidence="3">
    <location>
        <begin position="100"/>
        <end position="135"/>
    </location>
</feature>
<organism evidence="8 13">
    <name type="scientific">Rotaria sordida</name>
    <dbReference type="NCBI Taxonomy" id="392033"/>
    <lineage>
        <taxon>Eukaryota</taxon>
        <taxon>Metazoa</taxon>
        <taxon>Spiralia</taxon>
        <taxon>Gnathifera</taxon>
        <taxon>Rotifera</taxon>
        <taxon>Eurotatoria</taxon>
        <taxon>Bdelloidea</taxon>
        <taxon>Philodinida</taxon>
        <taxon>Philodinidae</taxon>
        <taxon>Rotaria</taxon>
    </lineage>
</organism>
<evidence type="ECO:0000259" key="3">
    <source>
        <dbReference type="PROSITE" id="PS50222"/>
    </source>
</evidence>
<evidence type="ECO:0000313" key="13">
    <source>
        <dbReference type="Proteomes" id="UP000663889"/>
    </source>
</evidence>
<proteinExistence type="predicted"/>
<keyword evidence="1" id="KW-0677">Repeat</keyword>
<dbReference type="PROSITE" id="PS50222">
    <property type="entry name" value="EF_HAND_2"/>
    <property type="match status" value="2"/>
</dbReference>